<evidence type="ECO:0000256" key="8">
    <source>
        <dbReference type="RuleBase" id="RU363084"/>
    </source>
</evidence>
<keyword evidence="4 8" id="KW-0690">Ribosome biogenesis</keyword>
<evidence type="ECO:0000313" key="10">
    <source>
        <dbReference type="EMBL" id="ORY34915.1"/>
    </source>
</evidence>
<dbReference type="GO" id="GO:0006364">
    <property type="term" value="P:rRNA processing"/>
    <property type="evidence" value="ECO:0007669"/>
    <property type="project" value="UniProtKB-UniRule"/>
</dbReference>
<feature type="compositionally biased region" description="Low complexity" evidence="9">
    <location>
        <begin position="1"/>
        <end position="14"/>
    </location>
</feature>
<keyword evidence="5 8" id="KW-0698">rRNA processing</keyword>
<keyword evidence="11" id="KW-1185">Reference proteome</keyword>
<name>A0A1Y2BLC9_9TREE</name>
<evidence type="ECO:0000256" key="2">
    <source>
        <dbReference type="ARBA" id="ARBA00004604"/>
    </source>
</evidence>
<sequence length="83" mass="9104">MSDPTSSTSTSTTSALIVPVAPTKAGRTPGKAHKSEKTAVRRSYISPSIKTPFAKRMEAEQRRLAVKGVERDMKEEKASEKER</sequence>
<reference evidence="10 11" key="1">
    <citation type="submission" date="2016-07" db="EMBL/GenBank/DDBJ databases">
        <title>Pervasive Adenine N6-methylation of Active Genes in Fungi.</title>
        <authorList>
            <consortium name="DOE Joint Genome Institute"/>
            <person name="Mondo S.J."/>
            <person name="Dannebaum R.O."/>
            <person name="Kuo R.C."/>
            <person name="Labutti K."/>
            <person name="Haridas S."/>
            <person name="Kuo A."/>
            <person name="Salamov A."/>
            <person name="Ahrendt S.R."/>
            <person name="Lipzen A."/>
            <person name="Sullivan W."/>
            <person name="Andreopoulos W.B."/>
            <person name="Clum A."/>
            <person name="Lindquist E."/>
            <person name="Daum C."/>
            <person name="Ramamoorthy G.K."/>
            <person name="Gryganskyi A."/>
            <person name="Culley D."/>
            <person name="Magnuson J.K."/>
            <person name="James T.Y."/>
            <person name="O'Malley M.A."/>
            <person name="Stajich J.E."/>
            <person name="Spatafora J.W."/>
            <person name="Visel A."/>
            <person name="Grigoriev I.V."/>
        </authorList>
    </citation>
    <scope>NUCLEOTIDE SEQUENCE [LARGE SCALE GENOMIC DNA]</scope>
    <source>
        <strain evidence="10 11">68-887.2</strain>
    </source>
</reference>
<keyword evidence="6" id="KW-0175">Coiled coil</keyword>
<gene>
    <name evidence="10" type="ORF">BCR39DRAFT_515587</name>
</gene>
<comment type="subcellular location">
    <subcellularLocation>
        <location evidence="2 8">Nucleus</location>
        <location evidence="2 8">Nucleolus</location>
    </subcellularLocation>
</comment>
<keyword evidence="7 8" id="KW-0539">Nucleus</keyword>
<evidence type="ECO:0000256" key="7">
    <source>
        <dbReference type="ARBA" id="ARBA00023242"/>
    </source>
</evidence>
<dbReference type="Proteomes" id="UP000193986">
    <property type="component" value="Unassembled WGS sequence"/>
</dbReference>
<dbReference type="Pfam" id="PF03879">
    <property type="entry name" value="Cgr1"/>
    <property type="match status" value="1"/>
</dbReference>
<evidence type="ECO:0000256" key="4">
    <source>
        <dbReference type="ARBA" id="ARBA00022517"/>
    </source>
</evidence>
<comment type="function">
    <text evidence="1 8">Involved in nucleolar integrity and required for processing of the pre-rRNA for the 60S ribosome subunit.</text>
</comment>
<comment type="similarity">
    <text evidence="3 8">Belongs to the CGR1 family.</text>
</comment>
<evidence type="ECO:0000256" key="6">
    <source>
        <dbReference type="ARBA" id="ARBA00023054"/>
    </source>
</evidence>
<dbReference type="InterPro" id="IPR005579">
    <property type="entry name" value="Cgr1-like"/>
</dbReference>
<evidence type="ECO:0000256" key="9">
    <source>
        <dbReference type="SAM" id="MobiDB-lite"/>
    </source>
</evidence>
<comment type="caution">
    <text evidence="10">The sequence shown here is derived from an EMBL/GenBank/DDBJ whole genome shotgun (WGS) entry which is preliminary data.</text>
</comment>
<evidence type="ECO:0000256" key="5">
    <source>
        <dbReference type="ARBA" id="ARBA00022552"/>
    </source>
</evidence>
<accession>A0A1Y2BLC9</accession>
<dbReference type="EMBL" id="MCFC01000002">
    <property type="protein sequence ID" value="ORY34915.1"/>
    <property type="molecule type" value="Genomic_DNA"/>
</dbReference>
<dbReference type="OrthoDB" id="277961at2759"/>
<protein>
    <recommendedName>
        <fullName evidence="8">rRNA-processing protein</fullName>
    </recommendedName>
</protein>
<organism evidence="10 11">
    <name type="scientific">Naematelia encephala</name>
    <dbReference type="NCBI Taxonomy" id="71784"/>
    <lineage>
        <taxon>Eukaryota</taxon>
        <taxon>Fungi</taxon>
        <taxon>Dikarya</taxon>
        <taxon>Basidiomycota</taxon>
        <taxon>Agaricomycotina</taxon>
        <taxon>Tremellomycetes</taxon>
        <taxon>Tremellales</taxon>
        <taxon>Naemateliaceae</taxon>
        <taxon>Naematelia</taxon>
    </lineage>
</organism>
<proteinExistence type="inferred from homology"/>
<dbReference type="GO" id="GO:0005730">
    <property type="term" value="C:nucleolus"/>
    <property type="evidence" value="ECO:0007669"/>
    <property type="project" value="UniProtKB-SubCell"/>
</dbReference>
<evidence type="ECO:0000256" key="3">
    <source>
        <dbReference type="ARBA" id="ARBA00007869"/>
    </source>
</evidence>
<dbReference type="InParanoid" id="A0A1Y2BLC9"/>
<feature type="region of interest" description="Disordered" evidence="9">
    <location>
        <begin position="1"/>
        <end position="41"/>
    </location>
</feature>
<dbReference type="AlphaFoldDB" id="A0A1Y2BLC9"/>
<evidence type="ECO:0000313" key="11">
    <source>
        <dbReference type="Proteomes" id="UP000193986"/>
    </source>
</evidence>
<evidence type="ECO:0000256" key="1">
    <source>
        <dbReference type="ARBA" id="ARBA00004090"/>
    </source>
</evidence>